<evidence type="ECO:0000256" key="2">
    <source>
        <dbReference type="ARBA" id="ARBA00022614"/>
    </source>
</evidence>
<dbReference type="InterPro" id="IPR032675">
    <property type="entry name" value="LRR_dom_sf"/>
</dbReference>
<sequence>MFGPRFILRTTSVPRTGSIDYMYAGLKGADGAKDIIAAILDRRNNDISQLILSHNSLADDGCTLLFEFLASDAGRKYRIQKISLNSNGIRDRGLASIVTFLKGDTSLKELFVQNNEFACTDPSLAKSFAEATNLSCLEVLTLSTNRHLGDQFITDYAPFLDSPSLRELHCSAMGITHRSVPILVEYFSSPCCRLETVKLNGNSLGFRGVRSVIRAIEQHNYTLTSVEMWSNNGPGSEVDNNVTQDEDDDFPTHGTWQENNAALIPIMQRNDHLGKATRKEALELLRLARTLLLPSHRIDPSLAVFPFTQLPTELQIYVLAFLSPTLSSSQRHRICAYASSFATLPRRYELPGNPSTSSSHTNAASTAAKGKLKLLNSLGCYFYEREVS</sequence>
<comment type="caution">
    <text evidence="4">The sequence shown here is derived from an EMBL/GenBank/DDBJ whole genome shotgun (WGS) entry which is preliminary data.</text>
</comment>
<dbReference type="GO" id="GO:0006913">
    <property type="term" value="P:nucleocytoplasmic transport"/>
    <property type="evidence" value="ECO:0007669"/>
    <property type="project" value="TreeGrafter"/>
</dbReference>
<dbReference type="Gene3D" id="3.80.10.10">
    <property type="entry name" value="Ribonuclease Inhibitor"/>
    <property type="match status" value="1"/>
</dbReference>
<dbReference type="InterPro" id="IPR027038">
    <property type="entry name" value="RanGap"/>
</dbReference>
<dbReference type="GO" id="GO:0005634">
    <property type="term" value="C:nucleus"/>
    <property type="evidence" value="ECO:0007669"/>
    <property type="project" value="TreeGrafter"/>
</dbReference>
<protein>
    <recommendedName>
        <fullName evidence="6">RNI-like protein</fullName>
    </recommendedName>
</protein>
<keyword evidence="3" id="KW-0677">Repeat</keyword>
<dbReference type="PANTHER" id="PTHR24113:SF12">
    <property type="entry name" value="RAN GTPASE-ACTIVATING PROTEIN 1"/>
    <property type="match status" value="1"/>
</dbReference>
<dbReference type="GeneID" id="59378364"/>
<keyword evidence="5" id="KW-1185">Reference proteome</keyword>
<reference evidence="4" key="1">
    <citation type="submission" date="2019-07" db="EMBL/GenBank/DDBJ databases">
        <authorList>
            <person name="Palmer J.M."/>
        </authorList>
    </citation>
    <scope>NUCLEOTIDE SEQUENCE</scope>
    <source>
        <strain evidence="4">PC9</strain>
    </source>
</reference>
<dbReference type="SMART" id="SM00368">
    <property type="entry name" value="LRR_RI"/>
    <property type="match status" value="3"/>
</dbReference>
<name>A0A8H7DP25_PLEOS</name>
<evidence type="ECO:0008006" key="6">
    <source>
        <dbReference type="Google" id="ProtNLM"/>
    </source>
</evidence>
<dbReference type="Proteomes" id="UP000623687">
    <property type="component" value="Unassembled WGS sequence"/>
</dbReference>
<dbReference type="GO" id="GO:0005096">
    <property type="term" value="F:GTPase activator activity"/>
    <property type="evidence" value="ECO:0007669"/>
    <property type="project" value="UniProtKB-KW"/>
</dbReference>
<dbReference type="VEuPathDB" id="FungiDB:PC9H_008546"/>
<dbReference type="GO" id="GO:0031267">
    <property type="term" value="F:small GTPase binding"/>
    <property type="evidence" value="ECO:0007669"/>
    <property type="project" value="TreeGrafter"/>
</dbReference>
<keyword evidence="1" id="KW-0343">GTPase activation</keyword>
<dbReference type="PANTHER" id="PTHR24113">
    <property type="entry name" value="RAN GTPASE-ACTIVATING PROTEIN 1"/>
    <property type="match status" value="1"/>
</dbReference>
<dbReference type="GO" id="GO:0048471">
    <property type="term" value="C:perinuclear region of cytoplasm"/>
    <property type="evidence" value="ECO:0007669"/>
    <property type="project" value="TreeGrafter"/>
</dbReference>
<evidence type="ECO:0000313" key="4">
    <source>
        <dbReference type="EMBL" id="KAF7426179.1"/>
    </source>
</evidence>
<gene>
    <name evidence="4" type="ORF">PC9H_008546</name>
</gene>
<dbReference type="GO" id="GO:0005829">
    <property type="term" value="C:cytosol"/>
    <property type="evidence" value="ECO:0007669"/>
    <property type="project" value="TreeGrafter"/>
</dbReference>
<dbReference type="SUPFAM" id="SSF52047">
    <property type="entry name" value="RNI-like"/>
    <property type="match status" value="1"/>
</dbReference>
<evidence type="ECO:0000256" key="3">
    <source>
        <dbReference type="ARBA" id="ARBA00022737"/>
    </source>
</evidence>
<dbReference type="EMBL" id="JACETU010000006">
    <property type="protein sequence ID" value="KAF7426179.1"/>
    <property type="molecule type" value="Genomic_DNA"/>
</dbReference>
<dbReference type="RefSeq" id="XP_036629483.1">
    <property type="nucleotide sequence ID" value="XM_036778055.1"/>
</dbReference>
<dbReference type="OrthoDB" id="120976at2759"/>
<evidence type="ECO:0000313" key="5">
    <source>
        <dbReference type="Proteomes" id="UP000623687"/>
    </source>
</evidence>
<evidence type="ECO:0000256" key="1">
    <source>
        <dbReference type="ARBA" id="ARBA00022468"/>
    </source>
</evidence>
<proteinExistence type="predicted"/>
<dbReference type="AlphaFoldDB" id="A0A8H7DP25"/>
<accession>A0A8H7DP25</accession>
<organism evidence="4 5">
    <name type="scientific">Pleurotus ostreatus</name>
    <name type="common">Oyster mushroom</name>
    <name type="synonym">White-rot fungus</name>
    <dbReference type="NCBI Taxonomy" id="5322"/>
    <lineage>
        <taxon>Eukaryota</taxon>
        <taxon>Fungi</taxon>
        <taxon>Dikarya</taxon>
        <taxon>Basidiomycota</taxon>
        <taxon>Agaricomycotina</taxon>
        <taxon>Agaricomycetes</taxon>
        <taxon>Agaricomycetidae</taxon>
        <taxon>Agaricales</taxon>
        <taxon>Pleurotineae</taxon>
        <taxon>Pleurotaceae</taxon>
        <taxon>Pleurotus</taxon>
    </lineage>
</organism>
<keyword evidence="2" id="KW-0433">Leucine-rich repeat</keyword>